<reference evidence="2 3" key="1">
    <citation type="submission" date="2017-02" db="EMBL/GenBank/DDBJ databases">
        <authorList>
            <person name="Peterson S.W."/>
        </authorList>
    </citation>
    <scope>NUCLEOTIDE SEQUENCE [LARGE SCALE GENOMIC DNA]</scope>
    <source>
        <strain evidence="2 3">DSM 21481</strain>
    </source>
</reference>
<feature type="region of interest" description="Disordered" evidence="1">
    <location>
        <begin position="24"/>
        <end position="44"/>
    </location>
</feature>
<sequence>MTLTEFLIARLDEDEAAATAAELRPHPDTGDAPQANEFAQASPPDRLLAEVESKRLLIWLAYEATGLDMDKDLDRAIDAREDSGIEFVGERMLRALALPYADHADYREAWRL</sequence>
<dbReference type="OrthoDB" id="4290974at2"/>
<evidence type="ECO:0000256" key="1">
    <source>
        <dbReference type="SAM" id="MobiDB-lite"/>
    </source>
</evidence>
<dbReference type="InterPro" id="IPR046193">
    <property type="entry name" value="DUF6221"/>
</dbReference>
<accession>A0A1T5KZG5</accession>
<dbReference type="STRING" id="526729.SAMN04324258_2638"/>
<evidence type="ECO:0000313" key="3">
    <source>
        <dbReference type="Proteomes" id="UP000189777"/>
    </source>
</evidence>
<dbReference type="Pfam" id="PF19730">
    <property type="entry name" value="DUF6221"/>
    <property type="match status" value="1"/>
</dbReference>
<dbReference type="Proteomes" id="UP000189777">
    <property type="component" value="Unassembled WGS sequence"/>
</dbReference>
<gene>
    <name evidence="2" type="ORF">SAMN04324258_2638</name>
</gene>
<keyword evidence="3" id="KW-1185">Reference proteome</keyword>
<dbReference type="EMBL" id="FUZQ01000004">
    <property type="protein sequence ID" value="SKC68855.1"/>
    <property type="molecule type" value="Genomic_DNA"/>
</dbReference>
<evidence type="ECO:0000313" key="2">
    <source>
        <dbReference type="EMBL" id="SKC68855.1"/>
    </source>
</evidence>
<dbReference type="AlphaFoldDB" id="A0A1T5KZG5"/>
<dbReference type="RefSeq" id="WP_079574915.1">
    <property type="nucleotide sequence ID" value="NZ_FUZQ01000004.1"/>
</dbReference>
<organism evidence="2 3">
    <name type="scientific">Krasilnikoviella flava</name>
    <dbReference type="NCBI Taxonomy" id="526729"/>
    <lineage>
        <taxon>Bacteria</taxon>
        <taxon>Bacillati</taxon>
        <taxon>Actinomycetota</taxon>
        <taxon>Actinomycetes</taxon>
        <taxon>Micrococcales</taxon>
        <taxon>Promicromonosporaceae</taxon>
        <taxon>Krasilnikoviella</taxon>
    </lineage>
</organism>
<protein>
    <submittedName>
        <fullName evidence="2">Uncharacterized protein</fullName>
    </submittedName>
</protein>
<proteinExistence type="predicted"/>
<name>A0A1T5KZG5_9MICO</name>